<keyword evidence="2" id="KW-0645">Protease</keyword>
<dbReference type="InterPro" id="IPR052062">
    <property type="entry name" value="Murein_DD/LD_carboxypeptidase"/>
</dbReference>
<organism evidence="7 8">
    <name type="scientific">Campylobacter cuniculorum DSM 23162 = LMG 24588</name>
    <dbReference type="NCBI Taxonomy" id="1121267"/>
    <lineage>
        <taxon>Bacteria</taxon>
        <taxon>Pseudomonadati</taxon>
        <taxon>Campylobacterota</taxon>
        <taxon>Epsilonproteobacteria</taxon>
        <taxon>Campylobacterales</taxon>
        <taxon>Campylobacteraceae</taxon>
        <taxon>Campylobacter</taxon>
    </lineage>
</organism>
<evidence type="ECO:0000256" key="3">
    <source>
        <dbReference type="ARBA" id="ARBA00022729"/>
    </source>
</evidence>
<accession>A0A1W6BUI4</accession>
<dbReference type="GO" id="GO:0008234">
    <property type="term" value="F:cysteine-type peptidase activity"/>
    <property type="evidence" value="ECO:0007669"/>
    <property type="project" value="UniProtKB-KW"/>
</dbReference>
<keyword evidence="5" id="KW-0788">Thiol protease</keyword>
<evidence type="ECO:0000259" key="6">
    <source>
        <dbReference type="PROSITE" id="PS51935"/>
    </source>
</evidence>
<evidence type="ECO:0000313" key="8">
    <source>
        <dbReference type="Proteomes" id="UP000192902"/>
    </source>
</evidence>
<gene>
    <name evidence="7" type="ORF">CCUN_0082</name>
</gene>
<dbReference type="STRING" id="1121267.CCUN_0082"/>
<dbReference type="PROSITE" id="PS51257">
    <property type="entry name" value="PROKAR_LIPOPROTEIN"/>
    <property type="match status" value="1"/>
</dbReference>
<dbReference type="InterPro" id="IPR000064">
    <property type="entry name" value="NLP_P60_dom"/>
</dbReference>
<dbReference type="AlphaFoldDB" id="A0A1W6BUI4"/>
<dbReference type="EMBL" id="CP020867">
    <property type="protein sequence ID" value="ARJ55750.1"/>
    <property type="molecule type" value="Genomic_DNA"/>
</dbReference>
<dbReference type="Pfam" id="PF00877">
    <property type="entry name" value="NLPC_P60"/>
    <property type="match status" value="1"/>
</dbReference>
<dbReference type="Gene3D" id="3.90.1720.10">
    <property type="entry name" value="endopeptidase domain like (from Nostoc punctiforme)"/>
    <property type="match status" value="1"/>
</dbReference>
<proteinExistence type="inferred from homology"/>
<keyword evidence="7" id="KW-0449">Lipoprotein</keyword>
<dbReference type="OrthoDB" id="9807055at2"/>
<dbReference type="KEGG" id="ccun:CCUN_0082"/>
<dbReference type="PANTHER" id="PTHR47360:SF1">
    <property type="entry name" value="ENDOPEPTIDASE NLPC-RELATED"/>
    <property type="match status" value="1"/>
</dbReference>
<evidence type="ECO:0000313" key="7">
    <source>
        <dbReference type="EMBL" id="ARJ55750.1"/>
    </source>
</evidence>
<dbReference type="SUPFAM" id="SSF54001">
    <property type="entry name" value="Cysteine proteinases"/>
    <property type="match status" value="1"/>
</dbReference>
<evidence type="ECO:0000256" key="4">
    <source>
        <dbReference type="ARBA" id="ARBA00022801"/>
    </source>
</evidence>
<dbReference type="eggNOG" id="COG0791">
    <property type="taxonomic scope" value="Bacteria"/>
</dbReference>
<evidence type="ECO:0000256" key="1">
    <source>
        <dbReference type="ARBA" id="ARBA00007074"/>
    </source>
</evidence>
<feature type="domain" description="NlpC/P60" evidence="6">
    <location>
        <begin position="34"/>
        <end position="156"/>
    </location>
</feature>
<dbReference type="RefSeq" id="WP_027304984.1">
    <property type="nucleotide sequence ID" value="NZ_CP020867.1"/>
</dbReference>
<dbReference type="InterPro" id="IPR038765">
    <property type="entry name" value="Papain-like_cys_pep_sf"/>
</dbReference>
<reference evidence="7 8" key="1">
    <citation type="submission" date="2017-04" db="EMBL/GenBank/DDBJ databases">
        <title>Complete genome sequence of the Campylobacter cuniculorum type strain LMG24588.</title>
        <authorList>
            <person name="Miller W.G."/>
            <person name="Yee E."/>
            <person name="Revez J."/>
            <person name="Bono J.L."/>
            <person name="Rossi M."/>
        </authorList>
    </citation>
    <scope>NUCLEOTIDE SEQUENCE [LARGE SCALE GENOMIC DNA]</scope>
    <source>
        <strain evidence="7 8">LMG 24588</strain>
    </source>
</reference>
<dbReference type="PANTHER" id="PTHR47360">
    <property type="entry name" value="MUREIN DD-ENDOPEPTIDASE MEPS/MUREIN LD-CARBOXYPEPTIDASE"/>
    <property type="match status" value="1"/>
</dbReference>
<comment type="similarity">
    <text evidence="1">Belongs to the peptidase C40 family.</text>
</comment>
<keyword evidence="3" id="KW-0732">Signal</keyword>
<sequence>MRIHIFLVFMIMFLISGCSFYQQNFKSTNYQSKNFSQEKLRSIAREWKNTPYVLGGTNKKGSDCSGFTQNVFAQFHTKIPRTTKAQLHSGKKISKKYLQTGDLVFFKTGRGPNAMHVGIYLSNNHFIHLSTKGGVKEVSLNDSYWKSKYIGAARYGL</sequence>
<dbReference type="PROSITE" id="PS51935">
    <property type="entry name" value="NLPC_P60"/>
    <property type="match status" value="1"/>
</dbReference>
<dbReference type="Proteomes" id="UP000192902">
    <property type="component" value="Chromosome"/>
</dbReference>
<protein>
    <submittedName>
        <fullName evidence="7">Lipoprotein, NlpC/P60 family</fullName>
    </submittedName>
</protein>
<keyword evidence="4" id="KW-0378">Hydrolase</keyword>
<evidence type="ECO:0000256" key="2">
    <source>
        <dbReference type="ARBA" id="ARBA00022670"/>
    </source>
</evidence>
<name>A0A1W6BUI4_9BACT</name>
<evidence type="ECO:0000256" key="5">
    <source>
        <dbReference type="ARBA" id="ARBA00022807"/>
    </source>
</evidence>
<dbReference type="GO" id="GO:0006508">
    <property type="term" value="P:proteolysis"/>
    <property type="evidence" value="ECO:0007669"/>
    <property type="project" value="UniProtKB-KW"/>
</dbReference>